<name>A0ABS8SUC2_DATST</name>
<protein>
    <submittedName>
        <fullName evidence="1">Uncharacterized protein</fullName>
    </submittedName>
</protein>
<keyword evidence="2" id="KW-1185">Reference proteome</keyword>
<evidence type="ECO:0000313" key="2">
    <source>
        <dbReference type="Proteomes" id="UP000823775"/>
    </source>
</evidence>
<evidence type="ECO:0000313" key="1">
    <source>
        <dbReference type="EMBL" id="MCD7462333.1"/>
    </source>
</evidence>
<feature type="non-terminal residue" evidence="1">
    <location>
        <position position="1"/>
    </location>
</feature>
<dbReference type="EMBL" id="JACEIK010000794">
    <property type="protein sequence ID" value="MCD7462333.1"/>
    <property type="molecule type" value="Genomic_DNA"/>
</dbReference>
<dbReference type="Proteomes" id="UP000823775">
    <property type="component" value="Unassembled WGS sequence"/>
</dbReference>
<sequence length="67" mass="7383">GVLRQLLGYHGAIDPNLAESKGVAKLDKMNVWGFKVDSSEWAFAQCYMGRLIGPQMRQQSSATDLTP</sequence>
<gene>
    <name evidence="1" type="ORF">HAX54_048276</name>
</gene>
<comment type="caution">
    <text evidence="1">The sequence shown here is derived from an EMBL/GenBank/DDBJ whole genome shotgun (WGS) entry which is preliminary data.</text>
</comment>
<accession>A0ABS8SUC2</accession>
<reference evidence="1 2" key="1">
    <citation type="journal article" date="2021" name="BMC Genomics">
        <title>Datura genome reveals duplications of psychoactive alkaloid biosynthetic genes and high mutation rate following tissue culture.</title>
        <authorList>
            <person name="Rajewski A."/>
            <person name="Carter-House D."/>
            <person name="Stajich J."/>
            <person name="Litt A."/>
        </authorList>
    </citation>
    <scope>NUCLEOTIDE SEQUENCE [LARGE SCALE GENOMIC DNA]</scope>
    <source>
        <strain evidence="1">AR-01</strain>
    </source>
</reference>
<proteinExistence type="predicted"/>
<organism evidence="1 2">
    <name type="scientific">Datura stramonium</name>
    <name type="common">Jimsonweed</name>
    <name type="synonym">Common thornapple</name>
    <dbReference type="NCBI Taxonomy" id="4076"/>
    <lineage>
        <taxon>Eukaryota</taxon>
        <taxon>Viridiplantae</taxon>
        <taxon>Streptophyta</taxon>
        <taxon>Embryophyta</taxon>
        <taxon>Tracheophyta</taxon>
        <taxon>Spermatophyta</taxon>
        <taxon>Magnoliopsida</taxon>
        <taxon>eudicotyledons</taxon>
        <taxon>Gunneridae</taxon>
        <taxon>Pentapetalae</taxon>
        <taxon>asterids</taxon>
        <taxon>lamiids</taxon>
        <taxon>Solanales</taxon>
        <taxon>Solanaceae</taxon>
        <taxon>Solanoideae</taxon>
        <taxon>Datureae</taxon>
        <taxon>Datura</taxon>
    </lineage>
</organism>